<keyword evidence="2" id="KW-1185">Reference proteome</keyword>
<dbReference type="SUPFAM" id="SSF52777">
    <property type="entry name" value="CoA-dependent acyltransferases"/>
    <property type="match status" value="1"/>
</dbReference>
<evidence type="ECO:0000313" key="2">
    <source>
        <dbReference type="Proteomes" id="UP001140502"/>
    </source>
</evidence>
<dbReference type="Proteomes" id="UP001140502">
    <property type="component" value="Unassembled WGS sequence"/>
</dbReference>
<comment type="caution">
    <text evidence="1">The sequence shown here is derived from an EMBL/GenBank/DDBJ whole genome shotgun (WGS) entry which is preliminary data.</text>
</comment>
<dbReference type="Pfam" id="PF07247">
    <property type="entry name" value="AATase"/>
    <property type="match status" value="1"/>
</dbReference>
<dbReference type="AlphaFoldDB" id="A0A9W9BPC0"/>
<proteinExistence type="predicted"/>
<dbReference type="OrthoDB" id="2150604at2759"/>
<evidence type="ECO:0000313" key="1">
    <source>
        <dbReference type="EMBL" id="KAJ4318658.1"/>
    </source>
</evidence>
<organism evidence="1 2">
    <name type="scientific">Fusarium piperis</name>
    <dbReference type="NCBI Taxonomy" id="1435070"/>
    <lineage>
        <taxon>Eukaryota</taxon>
        <taxon>Fungi</taxon>
        <taxon>Dikarya</taxon>
        <taxon>Ascomycota</taxon>
        <taxon>Pezizomycotina</taxon>
        <taxon>Sordariomycetes</taxon>
        <taxon>Hypocreomycetidae</taxon>
        <taxon>Hypocreales</taxon>
        <taxon>Nectriaceae</taxon>
        <taxon>Fusarium</taxon>
        <taxon>Fusarium solani species complex</taxon>
    </lineage>
</organism>
<gene>
    <name evidence="1" type="primary">ATF1_5</name>
    <name evidence="1" type="ORF">N0V84_006746</name>
</gene>
<dbReference type="GO" id="GO:0008080">
    <property type="term" value="F:N-acetyltransferase activity"/>
    <property type="evidence" value="ECO:0007669"/>
    <property type="project" value="TreeGrafter"/>
</dbReference>
<reference evidence="1" key="1">
    <citation type="submission" date="2022-10" db="EMBL/GenBank/DDBJ databases">
        <title>Tapping the CABI collections for fungal endophytes: first genome assemblies for Collariella, Neodidymelliopsis, Ascochyta clinopodiicola, Didymella pomorum, Didymosphaeria variabile, Neocosmospora piperis and Neocucurbitaria cava.</title>
        <authorList>
            <person name="Hill R."/>
        </authorList>
    </citation>
    <scope>NUCLEOTIDE SEQUENCE</scope>
    <source>
        <strain evidence="1">IMI 366586</strain>
    </source>
</reference>
<protein>
    <submittedName>
        <fullName evidence="1">Alcohol acetyltransferase</fullName>
    </submittedName>
</protein>
<name>A0A9W9BPC0_9HYPO</name>
<dbReference type="PANTHER" id="PTHR28037:SF1">
    <property type="entry name" value="ALCOHOL O-ACETYLTRANSFERASE 1-RELATED"/>
    <property type="match status" value="1"/>
</dbReference>
<accession>A0A9W9BPC0</accession>
<dbReference type="InterPro" id="IPR052058">
    <property type="entry name" value="Alcohol_O-acetyltransferase"/>
</dbReference>
<sequence>MVRFQRQKTSPDTKGKPKVIRRLGHIEKYQSTLHSLGLYHGCAISCRYVIPDALLASDQPIESTVETAFASAILRHPFFTVSRINDDSKKPSWIRLSQIDLNDLVEWRTVKDTESCDNVLQEVLEWQVNHSYTHLETRPPWRSVILKPANSKFVEIVFAWDHTAGDGKSGKIFHNSLLASLNAIADGKEVGPVLKDRVFKVPVTALTPPTHNVLKFPISLGYVLAQARDTIKGSPDGPDSPYVAAWAPIQKTPCTTRQLTIVVGKDALPHVLEACRQHKTTLTGLSHALILVSMATRIPKEKAPVFQSGTPVCFRRFDDYRNPKYSSLKLEQTVMNCVTYWSYKYDEGTVAKVRQQVSDLKSNPESKTDLEGIVWSVAASIRQGISEKIASGTKNDMFGLMKFVGDWRSYFKDMESKGKRAHDWEVSNLGVIDGGGDGQGDKWTVESAAFTQSAAVTDPALCLSFVAVKGEELVISCCWQIEVIDDGLAKGLLSDLEAWLNQLGRSGHVSFGAE</sequence>
<dbReference type="Gene3D" id="3.30.559.10">
    <property type="entry name" value="Chloramphenicol acetyltransferase-like domain"/>
    <property type="match status" value="1"/>
</dbReference>
<dbReference type="PANTHER" id="PTHR28037">
    <property type="entry name" value="ALCOHOL O-ACETYLTRANSFERASE 1-RELATED"/>
    <property type="match status" value="1"/>
</dbReference>
<dbReference type="InterPro" id="IPR010828">
    <property type="entry name" value="Atf2/Sli1-like"/>
</dbReference>
<dbReference type="EMBL" id="JAPEUR010000137">
    <property type="protein sequence ID" value="KAJ4318658.1"/>
    <property type="molecule type" value="Genomic_DNA"/>
</dbReference>
<dbReference type="InterPro" id="IPR023213">
    <property type="entry name" value="CAT-like_dom_sf"/>
</dbReference>